<evidence type="ECO:0000313" key="2">
    <source>
        <dbReference type="Proteomes" id="UP000789920"/>
    </source>
</evidence>
<evidence type="ECO:0000313" key="1">
    <source>
        <dbReference type="EMBL" id="CAG8574679.1"/>
    </source>
</evidence>
<name>A0ACA9MAE1_9GLOM</name>
<reference evidence="1" key="1">
    <citation type="submission" date="2021-06" db="EMBL/GenBank/DDBJ databases">
        <authorList>
            <person name="Kallberg Y."/>
            <person name="Tangrot J."/>
            <person name="Rosling A."/>
        </authorList>
    </citation>
    <scope>NUCLEOTIDE SEQUENCE</scope>
    <source>
        <strain evidence="1">MA461A</strain>
    </source>
</reference>
<comment type="caution">
    <text evidence="1">The sequence shown here is derived from an EMBL/GenBank/DDBJ whole genome shotgun (WGS) entry which is preliminary data.</text>
</comment>
<feature type="non-terminal residue" evidence="1">
    <location>
        <position position="1"/>
    </location>
</feature>
<gene>
    <name evidence="1" type="ORF">RPERSI_LOCUS4895</name>
</gene>
<accession>A0ACA9MAE1</accession>
<sequence>PLDIMIKLDKEIEKYSLSKEEWNQITIIQDLLENFEQATNNISATSVSVERAFLAAKELITSQRYNLNPTTIRACMCLKKWQKVK</sequence>
<protein>
    <submittedName>
        <fullName evidence="1">9241_t:CDS:1</fullName>
    </submittedName>
</protein>
<dbReference type="EMBL" id="CAJVQC010007058">
    <property type="protein sequence ID" value="CAG8574679.1"/>
    <property type="molecule type" value="Genomic_DNA"/>
</dbReference>
<dbReference type="Proteomes" id="UP000789920">
    <property type="component" value="Unassembled WGS sequence"/>
</dbReference>
<keyword evidence="2" id="KW-1185">Reference proteome</keyword>
<organism evidence="1 2">
    <name type="scientific">Racocetra persica</name>
    <dbReference type="NCBI Taxonomy" id="160502"/>
    <lineage>
        <taxon>Eukaryota</taxon>
        <taxon>Fungi</taxon>
        <taxon>Fungi incertae sedis</taxon>
        <taxon>Mucoromycota</taxon>
        <taxon>Glomeromycotina</taxon>
        <taxon>Glomeromycetes</taxon>
        <taxon>Diversisporales</taxon>
        <taxon>Gigasporaceae</taxon>
        <taxon>Racocetra</taxon>
    </lineage>
</organism>
<proteinExistence type="predicted"/>